<dbReference type="Proteomes" id="UP001060085">
    <property type="component" value="Linkage Group LG08"/>
</dbReference>
<protein>
    <submittedName>
        <fullName evidence="1">Uncharacterized protein</fullName>
    </submittedName>
</protein>
<comment type="caution">
    <text evidence="1">The sequence shown here is derived from an EMBL/GenBank/DDBJ whole genome shotgun (WGS) entry which is preliminary data.</text>
</comment>
<organism evidence="1 2">
    <name type="scientific">Catharanthus roseus</name>
    <name type="common">Madagascar periwinkle</name>
    <name type="synonym">Vinca rosea</name>
    <dbReference type="NCBI Taxonomy" id="4058"/>
    <lineage>
        <taxon>Eukaryota</taxon>
        <taxon>Viridiplantae</taxon>
        <taxon>Streptophyta</taxon>
        <taxon>Embryophyta</taxon>
        <taxon>Tracheophyta</taxon>
        <taxon>Spermatophyta</taxon>
        <taxon>Magnoliopsida</taxon>
        <taxon>eudicotyledons</taxon>
        <taxon>Gunneridae</taxon>
        <taxon>Pentapetalae</taxon>
        <taxon>asterids</taxon>
        <taxon>lamiids</taxon>
        <taxon>Gentianales</taxon>
        <taxon>Apocynaceae</taxon>
        <taxon>Rauvolfioideae</taxon>
        <taxon>Vinceae</taxon>
        <taxon>Catharanthinae</taxon>
        <taxon>Catharanthus</taxon>
    </lineage>
</organism>
<name>A0ACB9ZKI5_CATRO</name>
<accession>A0ACB9ZKI5</accession>
<gene>
    <name evidence="1" type="ORF">M9H77_33341</name>
</gene>
<reference evidence="2" key="1">
    <citation type="journal article" date="2023" name="Nat. Plants">
        <title>Single-cell RNA sequencing provides a high-resolution roadmap for understanding the multicellular compartmentation of specialized metabolism.</title>
        <authorList>
            <person name="Sun S."/>
            <person name="Shen X."/>
            <person name="Li Y."/>
            <person name="Li Y."/>
            <person name="Wang S."/>
            <person name="Li R."/>
            <person name="Zhang H."/>
            <person name="Shen G."/>
            <person name="Guo B."/>
            <person name="Wei J."/>
            <person name="Xu J."/>
            <person name="St-Pierre B."/>
            <person name="Chen S."/>
            <person name="Sun C."/>
        </authorList>
    </citation>
    <scope>NUCLEOTIDE SEQUENCE [LARGE SCALE GENOMIC DNA]</scope>
</reference>
<sequence length="197" mass="22175">MVRPSGHRGDADLGPVTDRTVNDLYLHAPIVVRPRIPYRSATQEPILKFRGQLRQIWVEFFYQMLGAAPQDSSCSTHGYSHAEHGIEFFRVIRLLARSKKESDPYIFRERGMRETVYVAPVAPARGSDGRPRHGKGKGLTGRFMSVMKVARDVLAPTQNRKKMKASDWEHTEAAKGGPVDPELIPSYGGHVAGRIWR</sequence>
<evidence type="ECO:0000313" key="1">
    <source>
        <dbReference type="EMBL" id="KAI5647336.1"/>
    </source>
</evidence>
<keyword evidence="2" id="KW-1185">Reference proteome</keyword>
<evidence type="ECO:0000313" key="2">
    <source>
        <dbReference type="Proteomes" id="UP001060085"/>
    </source>
</evidence>
<proteinExistence type="predicted"/>
<dbReference type="EMBL" id="CM044708">
    <property type="protein sequence ID" value="KAI5647336.1"/>
    <property type="molecule type" value="Genomic_DNA"/>
</dbReference>